<reference evidence="1 2" key="1">
    <citation type="journal article" date="2020" name="Cell">
        <title>Large-Scale Comparative Analyses of Tick Genomes Elucidate Their Genetic Diversity and Vector Capacities.</title>
        <authorList>
            <consortium name="Tick Genome and Microbiome Consortium (TIGMIC)"/>
            <person name="Jia N."/>
            <person name="Wang J."/>
            <person name="Shi W."/>
            <person name="Du L."/>
            <person name="Sun Y."/>
            <person name="Zhan W."/>
            <person name="Jiang J.F."/>
            <person name="Wang Q."/>
            <person name="Zhang B."/>
            <person name="Ji P."/>
            <person name="Bell-Sakyi L."/>
            <person name="Cui X.M."/>
            <person name="Yuan T.T."/>
            <person name="Jiang B.G."/>
            <person name="Yang W.F."/>
            <person name="Lam T.T."/>
            <person name="Chang Q.C."/>
            <person name="Ding S.J."/>
            <person name="Wang X.J."/>
            <person name="Zhu J.G."/>
            <person name="Ruan X.D."/>
            <person name="Zhao L."/>
            <person name="Wei J.T."/>
            <person name="Ye R.Z."/>
            <person name="Que T.C."/>
            <person name="Du C.H."/>
            <person name="Zhou Y.H."/>
            <person name="Cheng J.X."/>
            <person name="Dai P.F."/>
            <person name="Guo W.B."/>
            <person name="Han X.H."/>
            <person name="Huang E.J."/>
            <person name="Li L.F."/>
            <person name="Wei W."/>
            <person name="Gao Y.C."/>
            <person name="Liu J.Z."/>
            <person name="Shao H.Z."/>
            <person name="Wang X."/>
            <person name="Wang C.C."/>
            <person name="Yang T.C."/>
            <person name="Huo Q.B."/>
            <person name="Li W."/>
            <person name="Chen H.Y."/>
            <person name="Chen S.E."/>
            <person name="Zhou L.G."/>
            <person name="Ni X.B."/>
            <person name="Tian J.H."/>
            <person name="Sheng Y."/>
            <person name="Liu T."/>
            <person name="Pan Y.S."/>
            <person name="Xia L.Y."/>
            <person name="Li J."/>
            <person name="Zhao F."/>
            <person name="Cao W.C."/>
        </authorList>
    </citation>
    <scope>NUCLEOTIDE SEQUENCE [LARGE SCALE GENOMIC DNA]</scope>
    <source>
        <strain evidence="1">HaeL-2018</strain>
    </source>
</reference>
<proteinExistence type="predicted"/>
<evidence type="ECO:0000313" key="1">
    <source>
        <dbReference type="EMBL" id="KAH9378466.1"/>
    </source>
</evidence>
<comment type="caution">
    <text evidence="1">The sequence shown here is derived from an EMBL/GenBank/DDBJ whole genome shotgun (WGS) entry which is preliminary data.</text>
</comment>
<accession>A0A9J6GSN9</accession>
<dbReference type="AlphaFoldDB" id="A0A9J6GSN9"/>
<protein>
    <submittedName>
        <fullName evidence="1">Uncharacterized protein</fullName>
    </submittedName>
</protein>
<sequence length="157" mass="17914">MDRHKRNRATLRAGMTKTISDSNALLDSQTASIAELQDLLNVLVMKESALRDIDKQIEDTVDEQNLEQEWEAAEGYYVLICVAKSKLSRRIEEIQRPQVSNSPMNNVEPSNAARVHSSASIKLPRMELGKFDGTIQGWRFFWDQYEDHTPELAAVDH</sequence>
<name>A0A9J6GSN9_HAELO</name>
<organism evidence="1 2">
    <name type="scientific">Haemaphysalis longicornis</name>
    <name type="common">Bush tick</name>
    <dbReference type="NCBI Taxonomy" id="44386"/>
    <lineage>
        <taxon>Eukaryota</taxon>
        <taxon>Metazoa</taxon>
        <taxon>Ecdysozoa</taxon>
        <taxon>Arthropoda</taxon>
        <taxon>Chelicerata</taxon>
        <taxon>Arachnida</taxon>
        <taxon>Acari</taxon>
        <taxon>Parasitiformes</taxon>
        <taxon>Ixodida</taxon>
        <taxon>Ixodoidea</taxon>
        <taxon>Ixodidae</taxon>
        <taxon>Haemaphysalinae</taxon>
        <taxon>Haemaphysalis</taxon>
    </lineage>
</organism>
<gene>
    <name evidence="1" type="ORF">HPB48_016554</name>
</gene>
<dbReference type="EMBL" id="JABSTR010000008">
    <property type="protein sequence ID" value="KAH9378466.1"/>
    <property type="molecule type" value="Genomic_DNA"/>
</dbReference>
<keyword evidence="2" id="KW-1185">Reference proteome</keyword>
<dbReference type="VEuPathDB" id="VectorBase:HLOH_047291"/>
<evidence type="ECO:0000313" key="2">
    <source>
        <dbReference type="Proteomes" id="UP000821853"/>
    </source>
</evidence>
<dbReference type="Proteomes" id="UP000821853">
    <property type="component" value="Unassembled WGS sequence"/>
</dbReference>
<dbReference type="OrthoDB" id="6514484at2759"/>
<dbReference type="OMA" id="NEMRTTM"/>